<dbReference type="OrthoDB" id="3650371at2759"/>
<evidence type="ECO:0000256" key="1">
    <source>
        <dbReference type="SAM" id="MobiDB-lite"/>
    </source>
</evidence>
<reference evidence="2" key="1">
    <citation type="journal article" date="2020" name="Stud. Mycol.">
        <title>101 Dothideomycetes genomes: a test case for predicting lifestyles and emergence of pathogens.</title>
        <authorList>
            <person name="Haridas S."/>
            <person name="Albert R."/>
            <person name="Binder M."/>
            <person name="Bloem J."/>
            <person name="Labutti K."/>
            <person name="Salamov A."/>
            <person name="Andreopoulos B."/>
            <person name="Baker S."/>
            <person name="Barry K."/>
            <person name="Bills G."/>
            <person name="Bluhm B."/>
            <person name="Cannon C."/>
            <person name="Castanera R."/>
            <person name="Culley D."/>
            <person name="Daum C."/>
            <person name="Ezra D."/>
            <person name="Gonzalez J."/>
            <person name="Henrissat B."/>
            <person name="Kuo A."/>
            <person name="Liang C."/>
            <person name="Lipzen A."/>
            <person name="Lutzoni F."/>
            <person name="Magnuson J."/>
            <person name="Mondo S."/>
            <person name="Nolan M."/>
            <person name="Ohm R."/>
            <person name="Pangilinan J."/>
            <person name="Park H.-J."/>
            <person name="Ramirez L."/>
            <person name="Alfaro M."/>
            <person name="Sun H."/>
            <person name="Tritt A."/>
            <person name="Yoshinaga Y."/>
            <person name="Zwiers L.-H."/>
            <person name="Turgeon B."/>
            <person name="Goodwin S."/>
            <person name="Spatafora J."/>
            <person name="Crous P."/>
            <person name="Grigoriev I."/>
        </authorList>
    </citation>
    <scope>NUCLEOTIDE SEQUENCE</scope>
    <source>
        <strain evidence="2">CBS 116005</strain>
    </source>
</reference>
<dbReference type="AlphaFoldDB" id="A0A6G1LAK7"/>
<name>A0A6G1LAK7_9PEZI</name>
<feature type="region of interest" description="Disordered" evidence="1">
    <location>
        <begin position="326"/>
        <end position="345"/>
    </location>
</feature>
<protein>
    <recommendedName>
        <fullName evidence="4">F-box domain-containing protein</fullName>
    </recommendedName>
</protein>
<dbReference type="Proteomes" id="UP000799436">
    <property type="component" value="Unassembled WGS sequence"/>
</dbReference>
<dbReference type="InterPro" id="IPR038883">
    <property type="entry name" value="AN11006-like"/>
</dbReference>
<sequence>MESSVMDACMDDTPMDEVIMMMKWLESLETAPRIEHIDPQTQEAAQTLMPLKLADRPQTASSSSTSRLELEDASKAIITELEGSPTQQPARPKKESAVASDALIKREETERLHPRLSLLGLPPELRNAIFAYVLPEENEFQEFRFMYSIHSPVPTILQVCRQIRSETLIVYYTNATFELMTHWKSLQPMALWLRSTDPAARSSLYMNTRFNVRVIVDGYHPDFPSFYTRLGHYWLADPEDCGLLVLAHKAEHERRPIESLRRAAKCRQRRLEKKAYEKRVDDGGEGQEAREALERKRRERKEDVGRRKLKEVLLGVWDRIEVELVGKDGGGKKKGGGAEDGRQSR</sequence>
<dbReference type="EMBL" id="ML995830">
    <property type="protein sequence ID" value="KAF2769907.1"/>
    <property type="molecule type" value="Genomic_DNA"/>
</dbReference>
<proteinExistence type="predicted"/>
<dbReference type="PANTHER" id="PTHR42085">
    <property type="entry name" value="F-BOX DOMAIN-CONTAINING PROTEIN"/>
    <property type="match status" value="1"/>
</dbReference>
<organism evidence="2 3">
    <name type="scientific">Teratosphaeria nubilosa</name>
    <dbReference type="NCBI Taxonomy" id="161662"/>
    <lineage>
        <taxon>Eukaryota</taxon>
        <taxon>Fungi</taxon>
        <taxon>Dikarya</taxon>
        <taxon>Ascomycota</taxon>
        <taxon>Pezizomycotina</taxon>
        <taxon>Dothideomycetes</taxon>
        <taxon>Dothideomycetidae</taxon>
        <taxon>Mycosphaerellales</taxon>
        <taxon>Teratosphaeriaceae</taxon>
        <taxon>Teratosphaeria</taxon>
    </lineage>
</organism>
<feature type="region of interest" description="Disordered" evidence="1">
    <location>
        <begin position="81"/>
        <end position="100"/>
    </location>
</feature>
<evidence type="ECO:0000313" key="2">
    <source>
        <dbReference type="EMBL" id="KAF2769907.1"/>
    </source>
</evidence>
<dbReference type="PANTHER" id="PTHR42085:SF1">
    <property type="entry name" value="F-BOX DOMAIN-CONTAINING PROTEIN"/>
    <property type="match status" value="1"/>
</dbReference>
<accession>A0A6G1LAK7</accession>
<evidence type="ECO:0000313" key="3">
    <source>
        <dbReference type="Proteomes" id="UP000799436"/>
    </source>
</evidence>
<feature type="region of interest" description="Disordered" evidence="1">
    <location>
        <begin position="277"/>
        <end position="304"/>
    </location>
</feature>
<gene>
    <name evidence="2" type="ORF">EJ03DRAFT_86415</name>
</gene>
<keyword evidence="3" id="KW-1185">Reference proteome</keyword>
<evidence type="ECO:0008006" key="4">
    <source>
        <dbReference type="Google" id="ProtNLM"/>
    </source>
</evidence>